<dbReference type="AlphaFoldDB" id="A0A1M5B6U9"/>
<proteinExistence type="predicted"/>
<dbReference type="EMBL" id="FQVF01000007">
    <property type="protein sequence ID" value="SHF38244.1"/>
    <property type="molecule type" value="Genomic_DNA"/>
</dbReference>
<accession>A0A1M5B6U9</accession>
<name>A0A1M5B6U9_9GAMM</name>
<reference evidence="2" key="1">
    <citation type="submission" date="2016-11" db="EMBL/GenBank/DDBJ databases">
        <authorList>
            <person name="Varghese N."/>
            <person name="Submissions S."/>
        </authorList>
    </citation>
    <scope>NUCLEOTIDE SEQUENCE [LARGE SCALE GENOMIC DNA]</scope>
    <source>
        <strain evidence="2">DSM 16579</strain>
    </source>
</reference>
<evidence type="ECO:0000313" key="1">
    <source>
        <dbReference type="EMBL" id="SHF38244.1"/>
    </source>
</evidence>
<protein>
    <submittedName>
        <fullName evidence="1">Uncharacterized protein</fullName>
    </submittedName>
</protein>
<dbReference type="Proteomes" id="UP000184517">
    <property type="component" value="Unassembled WGS sequence"/>
</dbReference>
<gene>
    <name evidence="1" type="ORF">SAMN02745753_01847</name>
</gene>
<keyword evidence="2" id="KW-1185">Reference proteome</keyword>
<sequence>MKNLIRIRKELLENIEYIFQDTEIEKDIKENIYRAFLIIGKCTGESPVNFIQSFDSDSVLQLIDESKKPNKYAKRVEGKHPRYARILASGKPEQPVPLTIETIKWMSICTLLLFFTDSDLNASS</sequence>
<evidence type="ECO:0000313" key="2">
    <source>
        <dbReference type="Proteomes" id="UP000184517"/>
    </source>
</evidence>
<dbReference type="RefSeq" id="WP_072839415.1">
    <property type="nucleotide sequence ID" value="NZ_FQVF01000007.1"/>
</dbReference>
<dbReference type="STRING" id="1122206.SAMN02745753_01847"/>
<organism evidence="1 2">
    <name type="scientific">Marinomonas polaris DSM 16579</name>
    <dbReference type="NCBI Taxonomy" id="1122206"/>
    <lineage>
        <taxon>Bacteria</taxon>
        <taxon>Pseudomonadati</taxon>
        <taxon>Pseudomonadota</taxon>
        <taxon>Gammaproteobacteria</taxon>
        <taxon>Oceanospirillales</taxon>
        <taxon>Oceanospirillaceae</taxon>
        <taxon>Marinomonas</taxon>
    </lineage>
</organism>